<dbReference type="Gene3D" id="2.30.110.10">
    <property type="entry name" value="Electron Transport, Fmn-binding Protein, Chain A"/>
    <property type="match status" value="1"/>
</dbReference>
<reference evidence="2 3" key="1">
    <citation type="submission" date="2019-09" db="EMBL/GenBank/DDBJ databases">
        <title>Polymorphobacter sp. isolated from a lake in China.</title>
        <authorList>
            <person name="Liu Z."/>
        </authorList>
    </citation>
    <scope>NUCLEOTIDE SEQUENCE [LARGE SCALE GENOMIC DNA]</scope>
    <source>
        <strain evidence="2 3">D40P</strain>
    </source>
</reference>
<organism evidence="2 3">
    <name type="scientific">Sandarakinorhabdus fusca</name>
    <dbReference type="NCBI Taxonomy" id="1439888"/>
    <lineage>
        <taxon>Bacteria</taxon>
        <taxon>Pseudomonadati</taxon>
        <taxon>Pseudomonadota</taxon>
        <taxon>Alphaproteobacteria</taxon>
        <taxon>Sphingomonadales</taxon>
        <taxon>Sphingosinicellaceae</taxon>
        <taxon>Sandarakinorhabdus</taxon>
    </lineage>
</organism>
<protein>
    <submittedName>
        <fullName evidence="2">General stress protein</fullName>
    </submittedName>
</protein>
<dbReference type="InterPro" id="IPR012349">
    <property type="entry name" value="Split_barrel_FMN-bd"/>
</dbReference>
<keyword evidence="3" id="KW-1185">Reference proteome</keyword>
<dbReference type="InterPro" id="IPR052917">
    <property type="entry name" value="Stress-Dev_Protein"/>
</dbReference>
<evidence type="ECO:0000259" key="1">
    <source>
        <dbReference type="Pfam" id="PF16242"/>
    </source>
</evidence>
<evidence type="ECO:0000313" key="3">
    <source>
        <dbReference type="Proteomes" id="UP000481327"/>
    </source>
</evidence>
<dbReference type="Proteomes" id="UP000481327">
    <property type="component" value="Unassembled WGS sequence"/>
</dbReference>
<dbReference type="PANTHER" id="PTHR34818">
    <property type="entry name" value="PROTEIN BLI-3"/>
    <property type="match status" value="1"/>
</dbReference>
<dbReference type="PANTHER" id="PTHR34818:SF1">
    <property type="entry name" value="PROTEIN BLI-3"/>
    <property type="match status" value="1"/>
</dbReference>
<gene>
    <name evidence="2" type="ORF">F3168_01515</name>
</gene>
<dbReference type="Pfam" id="PF16242">
    <property type="entry name" value="Pyrid_ox_like"/>
    <property type="match status" value="1"/>
</dbReference>
<evidence type="ECO:0000313" key="2">
    <source>
        <dbReference type="EMBL" id="MQT15940.1"/>
    </source>
</evidence>
<name>A0A7C9KGA8_9SPHN</name>
<dbReference type="AlphaFoldDB" id="A0A7C9KGA8"/>
<accession>A0A7C9KGA8</accession>
<comment type="caution">
    <text evidence="2">The sequence shown here is derived from an EMBL/GenBank/DDBJ whole genome shotgun (WGS) entry which is preliminary data.</text>
</comment>
<feature type="domain" description="General stress protein FMN-binding split barrel" evidence="1">
    <location>
        <begin position="8"/>
        <end position="141"/>
    </location>
</feature>
<dbReference type="OrthoDB" id="1432662at2"/>
<sequence length="161" mass="17939">MTTPQDLQAKFWKALHSDRTVMLGLDGVENAHPRPMTAQAEGDKSPLWFFTSTESDLVQHLNEGHHAVASFVDKGHELFATLHGTLVLDNNPATIERLWNPFVAAWYEGGKTDPKLRLLRMDAHTAEVWLNESSIFAGLKMLLGSDPKADYKDKVATVSLD</sequence>
<dbReference type="SUPFAM" id="SSF50475">
    <property type="entry name" value="FMN-binding split barrel"/>
    <property type="match status" value="1"/>
</dbReference>
<proteinExistence type="predicted"/>
<dbReference type="RefSeq" id="WP_152576400.1">
    <property type="nucleotide sequence ID" value="NZ_JAATJI010000001.1"/>
</dbReference>
<dbReference type="EMBL" id="WIOL01000001">
    <property type="protein sequence ID" value="MQT15940.1"/>
    <property type="molecule type" value="Genomic_DNA"/>
</dbReference>
<dbReference type="InterPro" id="IPR038725">
    <property type="entry name" value="YdaG_split_barrel_FMN-bd"/>
</dbReference>